<dbReference type="InterPro" id="IPR043131">
    <property type="entry name" value="BCAT-like_N"/>
</dbReference>
<dbReference type="EMBL" id="JAYMYQ010000001">
    <property type="protein sequence ID" value="KAK7361968.1"/>
    <property type="molecule type" value="Genomic_DNA"/>
</dbReference>
<dbReference type="InterPro" id="IPR036038">
    <property type="entry name" value="Aminotransferase-like"/>
</dbReference>
<comment type="cofactor">
    <cofactor evidence="1">
        <name>pyridoxal 5'-phosphate</name>
        <dbReference type="ChEBI" id="CHEBI:597326"/>
    </cofactor>
</comment>
<dbReference type="GO" id="GO:0004084">
    <property type="term" value="F:branched-chain-amino-acid transaminase activity"/>
    <property type="evidence" value="ECO:0007669"/>
    <property type="project" value="InterPro"/>
</dbReference>
<evidence type="ECO:0000256" key="3">
    <source>
        <dbReference type="ARBA" id="ARBA00022898"/>
    </source>
</evidence>
<gene>
    <name evidence="4" type="ORF">VNO77_04064</name>
</gene>
<dbReference type="AlphaFoldDB" id="A0AAN9RCT9"/>
<comment type="similarity">
    <text evidence="2">Belongs to the class-IV pyridoxal-phosphate-dependent aminotransferase family.</text>
</comment>
<sequence length="194" mass="21656">MQTWNGGILLGPQDIEVGSGAIPIEEAIRILVSSYKSSERYQAVQNEVAVLSQKDTSSIDTKKGHAGFLNQCFVFTKRSLVSMYLDLGHYWLRFASKRFYDQNAKCMKAGADRMCMPSPSIDLFINALKQTVLANKCWVPPPGRGSLYIRPLLTGKGAVLGLAPAPEYTFVSFYSPVGNYHKVSYEEEKIQLNY</sequence>
<evidence type="ECO:0000313" key="5">
    <source>
        <dbReference type="Proteomes" id="UP001367508"/>
    </source>
</evidence>
<dbReference type="Gene3D" id="3.30.470.10">
    <property type="match status" value="1"/>
</dbReference>
<dbReference type="PANTHER" id="PTHR42825">
    <property type="entry name" value="AMINO ACID AMINOTRANSFERASE"/>
    <property type="match status" value="1"/>
</dbReference>
<keyword evidence="5" id="KW-1185">Reference proteome</keyword>
<proteinExistence type="inferred from homology"/>
<dbReference type="SUPFAM" id="SSF56752">
    <property type="entry name" value="D-aminoacid aminotransferase-like PLP-dependent enzymes"/>
    <property type="match status" value="1"/>
</dbReference>
<organism evidence="4 5">
    <name type="scientific">Canavalia gladiata</name>
    <name type="common">Sword bean</name>
    <name type="synonym">Dolichos gladiatus</name>
    <dbReference type="NCBI Taxonomy" id="3824"/>
    <lineage>
        <taxon>Eukaryota</taxon>
        <taxon>Viridiplantae</taxon>
        <taxon>Streptophyta</taxon>
        <taxon>Embryophyta</taxon>
        <taxon>Tracheophyta</taxon>
        <taxon>Spermatophyta</taxon>
        <taxon>Magnoliopsida</taxon>
        <taxon>eudicotyledons</taxon>
        <taxon>Gunneridae</taxon>
        <taxon>Pentapetalae</taxon>
        <taxon>rosids</taxon>
        <taxon>fabids</taxon>
        <taxon>Fabales</taxon>
        <taxon>Fabaceae</taxon>
        <taxon>Papilionoideae</taxon>
        <taxon>50 kb inversion clade</taxon>
        <taxon>NPAAA clade</taxon>
        <taxon>indigoferoid/millettioid clade</taxon>
        <taxon>Phaseoleae</taxon>
        <taxon>Canavalia</taxon>
    </lineage>
</organism>
<dbReference type="PANTHER" id="PTHR42825:SF28">
    <property type="entry name" value="BRANCHED-CHAIN-AMINO-ACID AMINOTRANSFERASE 7-RELATED"/>
    <property type="match status" value="1"/>
</dbReference>
<dbReference type="Proteomes" id="UP001367508">
    <property type="component" value="Unassembled WGS sequence"/>
</dbReference>
<name>A0AAN9RCT9_CANGL</name>
<evidence type="ECO:0000313" key="4">
    <source>
        <dbReference type="EMBL" id="KAK7361968.1"/>
    </source>
</evidence>
<dbReference type="GO" id="GO:0009081">
    <property type="term" value="P:branched-chain amino acid metabolic process"/>
    <property type="evidence" value="ECO:0007669"/>
    <property type="project" value="InterPro"/>
</dbReference>
<reference evidence="4 5" key="1">
    <citation type="submission" date="2024-01" db="EMBL/GenBank/DDBJ databases">
        <title>The genomes of 5 underutilized Papilionoideae crops provide insights into root nodulation and disease resistanc.</title>
        <authorList>
            <person name="Jiang F."/>
        </authorList>
    </citation>
    <scope>NUCLEOTIDE SEQUENCE [LARGE SCALE GENOMIC DNA]</scope>
    <source>
        <strain evidence="4">LVBAO_FW01</strain>
        <tissue evidence="4">Leaves</tissue>
    </source>
</reference>
<keyword evidence="3" id="KW-0663">Pyridoxal phosphate</keyword>
<evidence type="ECO:0000256" key="1">
    <source>
        <dbReference type="ARBA" id="ARBA00001933"/>
    </source>
</evidence>
<accession>A0AAN9RCT9</accession>
<dbReference type="InterPro" id="IPR005786">
    <property type="entry name" value="B_amino_transII"/>
</dbReference>
<protein>
    <submittedName>
        <fullName evidence="4">Uncharacterized protein</fullName>
    </submittedName>
</protein>
<comment type="caution">
    <text evidence="4">The sequence shown here is derived from an EMBL/GenBank/DDBJ whole genome shotgun (WGS) entry which is preliminary data.</text>
</comment>
<evidence type="ECO:0000256" key="2">
    <source>
        <dbReference type="ARBA" id="ARBA00009320"/>
    </source>
</evidence>